<comment type="caution">
    <text evidence="1">The sequence shown here is derived from an EMBL/GenBank/DDBJ whole genome shotgun (WGS) entry which is preliminary data.</text>
</comment>
<proteinExistence type="predicted"/>
<evidence type="ECO:0000313" key="1">
    <source>
        <dbReference type="EMBL" id="PAQ08335.1"/>
    </source>
</evidence>
<dbReference type="AlphaFoldDB" id="A0A271LLU7"/>
<name>A0A271LLU7_9HYPH</name>
<reference evidence="1 2" key="1">
    <citation type="submission" date="2017-08" db="EMBL/GenBank/DDBJ databases">
        <title>Mesorhizobium wenxinae sp. nov., a novel rhizobial species isolated from root nodules of chickpea (Cicer arietinum L.).</title>
        <authorList>
            <person name="Zhang J."/>
        </authorList>
    </citation>
    <scope>NUCLEOTIDE SEQUENCE [LARGE SCALE GENOMIC DNA]</scope>
    <source>
        <strain evidence="1 2">SDW018</strain>
    </source>
</reference>
<protein>
    <submittedName>
        <fullName evidence="1">Uncharacterized protein</fullName>
    </submittedName>
</protein>
<accession>A0A271LLU7</accession>
<evidence type="ECO:0000313" key="2">
    <source>
        <dbReference type="Proteomes" id="UP000216442"/>
    </source>
</evidence>
<dbReference type="EMBL" id="NPKJ01000050">
    <property type="protein sequence ID" value="PAQ08335.1"/>
    <property type="molecule type" value="Genomic_DNA"/>
</dbReference>
<organism evidence="1 2">
    <name type="scientific">Mesorhizobium temperatum</name>
    <dbReference type="NCBI Taxonomy" id="241416"/>
    <lineage>
        <taxon>Bacteria</taxon>
        <taxon>Pseudomonadati</taxon>
        <taxon>Pseudomonadota</taxon>
        <taxon>Alphaproteobacteria</taxon>
        <taxon>Hyphomicrobiales</taxon>
        <taxon>Phyllobacteriaceae</taxon>
        <taxon>Mesorhizobium</taxon>
    </lineage>
</organism>
<gene>
    <name evidence="1" type="ORF">CIT26_17390</name>
</gene>
<keyword evidence="2" id="KW-1185">Reference proteome</keyword>
<dbReference type="Proteomes" id="UP000216442">
    <property type="component" value="Unassembled WGS sequence"/>
</dbReference>
<sequence length="64" mass="7046">MPLLNEGTDVWRPVAIKTLDDGTYQILGPMPDDEEWTFAPGSIVAAQLRTFSDGEEQLVAVLRA</sequence>